<dbReference type="InterPro" id="IPR036565">
    <property type="entry name" value="Mur-like_cat_sf"/>
</dbReference>
<comment type="catalytic activity">
    <reaction evidence="19">
        <text>10-formyltetrahydrofolyl-(gamma-L-Glu)(n) + L-glutamate + ATP = 10-formyltetrahydrofolyl-(gamma-L-Glu)(n+1) + ADP + phosphate + H(+)</text>
        <dbReference type="Rhea" id="RHEA:51904"/>
        <dbReference type="Rhea" id="RHEA-COMP:13088"/>
        <dbReference type="Rhea" id="RHEA-COMP:14300"/>
        <dbReference type="ChEBI" id="CHEBI:15378"/>
        <dbReference type="ChEBI" id="CHEBI:29985"/>
        <dbReference type="ChEBI" id="CHEBI:30616"/>
        <dbReference type="ChEBI" id="CHEBI:43474"/>
        <dbReference type="ChEBI" id="CHEBI:134413"/>
        <dbReference type="ChEBI" id="CHEBI:456216"/>
        <dbReference type="EC" id="6.3.2.17"/>
    </reaction>
</comment>
<evidence type="ECO:0000256" key="8">
    <source>
        <dbReference type="ARBA" id="ARBA00019357"/>
    </source>
</evidence>
<evidence type="ECO:0000256" key="11">
    <source>
        <dbReference type="ARBA" id="ARBA00022741"/>
    </source>
</evidence>
<dbReference type="InterPro" id="IPR036615">
    <property type="entry name" value="Mur_ligase_C_dom_sf"/>
</dbReference>
<dbReference type="PANTHER" id="PTHR11136">
    <property type="entry name" value="FOLYLPOLYGLUTAMATE SYNTHASE-RELATED"/>
    <property type="match status" value="1"/>
</dbReference>
<comment type="catalytic activity">
    <reaction evidence="20">
        <text>(6R)-5,10-methylenetetrahydrofolyl-(gamma-L-Glu)(n) + L-glutamate + ATP = (6R)-5,10-methylenetetrahydrofolyl-(gamma-L-Glu)(n+1) + ADP + phosphate + H(+)</text>
        <dbReference type="Rhea" id="RHEA:51912"/>
        <dbReference type="Rhea" id="RHEA-COMP:13257"/>
        <dbReference type="Rhea" id="RHEA-COMP:13258"/>
        <dbReference type="ChEBI" id="CHEBI:15378"/>
        <dbReference type="ChEBI" id="CHEBI:29985"/>
        <dbReference type="ChEBI" id="CHEBI:30616"/>
        <dbReference type="ChEBI" id="CHEBI:43474"/>
        <dbReference type="ChEBI" id="CHEBI:136572"/>
        <dbReference type="ChEBI" id="CHEBI:456216"/>
        <dbReference type="EC" id="6.3.2.17"/>
    </reaction>
</comment>
<evidence type="ECO:0000256" key="10">
    <source>
        <dbReference type="ARBA" id="ARBA00022723"/>
    </source>
</evidence>
<keyword evidence="25" id="KW-1185">Reference proteome</keyword>
<evidence type="ECO:0000256" key="20">
    <source>
        <dbReference type="ARBA" id="ARBA00049035"/>
    </source>
</evidence>
<keyword evidence="14" id="KW-0289">Folate biosynthesis</keyword>
<dbReference type="SUPFAM" id="SSF53623">
    <property type="entry name" value="MurD-like peptide ligases, catalytic domain"/>
    <property type="match status" value="1"/>
</dbReference>
<evidence type="ECO:0000256" key="21">
    <source>
        <dbReference type="ARBA" id="ARBA00049161"/>
    </source>
</evidence>
<dbReference type="EC" id="6.3.2.12" evidence="6"/>
<comment type="pathway">
    <text evidence="3">Cofactor biosynthesis; tetrahydrofolate biosynthesis; 7,8-dihydrofolate from 2-amino-4-hydroxy-6-hydroxymethyl-7,8-dihydropteridine diphosphate and 4-aminobenzoate: step 2/2.</text>
</comment>
<evidence type="ECO:0000259" key="22">
    <source>
        <dbReference type="Pfam" id="PF02875"/>
    </source>
</evidence>
<proteinExistence type="inferred from homology"/>
<feature type="domain" description="Mur ligase C-terminal" evidence="22">
    <location>
        <begin position="324"/>
        <end position="443"/>
    </location>
</feature>
<evidence type="ECO:0000256" key="18">
    <source>
        <dbReference type="ARBA" id="ARBA00047493"/>
    </source>
</evidence>
<dbReference type="PANTHER" id="PTHR11136:SF0">
    <property type="entry name" value="DIHYDROFOLATE SYNTHETASE-RELATED"/>
    <property type="match status" value="1"/>
</dbReference>
<gene>
    <name evidence="24" type="ORF">V22_17010</name>
</gene>
<dbReference type="Gene3D" id="3.40.1190.10">
    <property type="entry name" value="Mur-like, catalytic domain"/>
    <property type="match status" value="1"/>
</dbReference>
<dbReference type="FunFam" id="3.40.1190.10:FF:000011">
    <property type="entry name" value="Folylpolyglutamate synthase/dihydrofolate synthase"/>
    <property type="match status" value="1"/>
</dbReference>
<evidence type="ECO:0000256" key="5">
    <source>
        <dbReference type="ARBA" id="ARBA00008276"/>
    </source>
</evidence>
<dbReference type="GO" id="GO:0008841">
    <property type="term" value="F:dihydrofolate synthase activity"/>
    <property type="evidence" value="ECO:0007669"/>
    <property type="project" value="UniProtKB-EC"/>
</dbReference>
<dbReference type="InterPro" id="IPR004101">
    <property type="entry name" value="Mur_ligase_C"/>
</dbReference>
<evidence type="ECO:0000313" key="24">
    <source>
        <dbReference type="EMBL" id="QDT64467.1"/>
    </source>
</evidence>
<dbReference type="GO" id="GO:0004326">
    <property type="term" value="F:tetrahydrofolylpolyglutamate synthase activity"/>
    <property type="evidence" value="ECO:0007669"/>
    <property type="project" value="UniProtKB-EC"/>
</dbReference>
<dbReference type="GO" id="GO:0005737">
    <property type="term" value="C:cytoplasm"/>
    <property type="evidence" value="ECO:0007669"/>
    <property type="project" value="TreeGrafter"/>
</dbReference>
<dbReference type="KEGG" id="chya:V22_17010"/>
<keyword evidence="11" id="KW-0547">Nucleotide-binding</keyword>
<sequence length="478" mass="52984">MALEITTYEDAVAWLMSRVNYEKDASQRQQLRHVKLERTRELLSRIGDPQESIPAVHIAGTKGKGSTAAMTAAILSAAGLRTGLYTSPHLESFTERIRVQERDVDEATFAKATREILPEVIRLDEEGQFGCPTFFEILTAIGWWVFRECKMDVVVLEVGLGGRLDATSVCNPIATCITNISLDHTELLGNTTREIAAEKAGIIRKGVPLVTATEGNAFDEVTRHATLNQAPVFEVREGEAFQIARTENNDLKDWCCTAWLKSHLRDWGEFHLPLAGFHQAVNAAMAIELAEQVRERLSLFTSKSFDIGPEQAREGWARLYWPARFEVVHSQPVVIFDAAHNPASIASLTKSLAKKSQASRRIALFSAASDKDATGMLELLSQAVDEIVLTEFQSNPRAIPVSELRDQFHSTSCEVRVIADPVVAFEETLARVAENDIMCVTGSIYLVAELRAEWFHEQKPVINGEIPTLAGSTAQARR</sequence>
<dbReference type="NCBIfam" id="TIGR01499">
    <property type="entry name" value="folC"/>
    <property type="match status" value="1"/>
</dbReference>
<evidence type="ECO:0000259" key="23">
    <source>
        <dbReference type="Pfam" id="PF08245"/>
    </source>
</evidence>
<comment type="catalytic activity">
    <reaction evidence="21">
        <text>7,8-dihydropteroate + L-glutamate + ATP = 7,8-dihydrofolate + ADP + phosphate + H(+)</text>
        <dbReference type="Rhea" id="RHEA:23584"/>
        <dbReference type="ChEBI" id="CHEBI:15378"/>
        <dbReference type="ChEBI" id="CHEBI:17839"/>
        <dbReference type="ChEBI" id="CHEBI:29985"/>
        <dbReference type="ChEBI" id="CHEBI:30616"/>
        <dbReference type="ChEBI" id="CHEBI:43474"/>
        <dbReference type="ChEBI" id="CHEBI:57451"/>
        <dbReference type="ChEBI" id="CHEBI:456216"/>
        <dbReference type="EC" id="6.3.2.12"/>
    </reaction>
</comment>
<dbReference type="AlphaFoldDB" id="A0A517T7X1"/>
<evidence type="ECO:0000256" key="9">
    <source>
        <dbReference type="ARBA" id="ARBA00022598"/>
    </source>
</evidence>
<dbReference type="Proteomes" id="UP000319976">
    <property type="component" value="Chromosome"/>
</dbReference>
<dbReference type="Pfam" id="PF02875">
    <property type="entry name" value="Mur_ligase_C"/>
    <property type="match status" value="1"/>
</dbReference>
<dbReference type="InterPro" id="IPR001645">
    <property type="entry name" value="Folylpolyglutamate_synth"/>
</dbReference>
<dbReference type="InterPro" id="IPR013221">
    <property type="entry name" value="Mur_ligase_cen"/>
</dbReference>
<evidence type="ECO:0000256" key="12">
    <source>
        <dbReference type="ARBA" id="ARBA00022840"/>
    </source>
</evidence>
<dbReference type="OrthoDB" id="9809356at2"/>
<feature type="domain" description="Mur ligase central" evidence="23">
    <location>
        <begin position="149"/>
        <end position="289"/>
    </location>
</feature>
<keyword evidence="10" id="KW-0479">Metal-binding</keyword>
<keyword evidence="9 24" id="KW-0436">Ligase</keyword>
<evidence type="ECO:0000256" key="14">
    <source>
        <dbReference type="ARBA" id="ARBA00022909"/>
    </source>
</evidence>
<evidence type="ECO:0000256" key="7">
    <source>
        <dbReference type="ARBA" id="ARBA00013025"/>
    </source>
</evidence>
<dbReference type="GO" id="GO:0046872">
    <property type="term" value="F:metal ion binding"/>
    <property type="evidence" value="ECO:0007669"/>
    <property type="project" value="UniProtKB-KW"/>
</dbReference>
<accession>A0A517T7X1</accession>
<dbReference type="PIRSF" id="PIRSF001563">
    <property type="entry name" value="Folylpolyglu_synth"/>
    <property type="match status" value="1"/>
</dbReference>
<dbReference type="GO" id="GO:0005524">
    <property type="term" value="F:ATP binding"/>
    <property type="evidence" value="ECO:0007669"/>
    <property type="project" value="UniProtKB-KW"/>
</dbReference>
<comment type="function">
    <text evidence="2">Functions in two distinct reactions of the de novo folate biosynthetic pathway. Catalyzes the addition of a glutamate residue to dihydropteroate (7,8-dihydropteroate or H2Pte) to form dihydrofolate (7,8-dihydrofolate monoglutamate or H2Pte-Glu). Also catalyzes successive additions of L-glutamate to tetrahydrofolate or 10-formyltetrahydrofolate or 5,10-methylenetetrahydrofolate, leading to folylpolyglutamate derivatives.</text>
</comment>
<name>A0A517T7X1_9PLAN</name>
<evidence type="ECO:0000256" key="4">
    <source>
        <dbReference type="ARBA" id="ARBA00005150"/>
    </source>
</evidence>
<evidence type="ECO:0000256" key="1">
    <source>
        <dbReference type="ARBA" id="ARBA00001946"/>
    </source>
</evidence>
<protein>
    <recommendedName>
        <fullName evidence="8">Dihydrofolate synthase/folylpolyglutamate synthase</fullName>
        <ecNumber evidence="6">6.3.2.12</ecNumber>
        <ecNumber evidence="7">6.3.2.17</ecNumber>
    </recommendedName>
    <alternativeName>
        <fullName evidence="17">Folylpoly-gamma-glutamate synthetase-dihydrofolate synthetase</fullName>
    </alternativeName>
    <alternativeName>
        <fullName evidence="15">Folylpolyglutamate synthetase</fullName>
    </alternativeName>
    <alternativeName>
        <fullName evidence="16">Tetrahydrofolylpolyglutamate synthase</fullName>
    </alternativeName>
</protein>
<evidence type="ECO:0000313" key="25">
    <source>
        <dbReference type="Proteomes" id="UP000319976"/>
    </source>
</evidence>
<comment type="cofactor">
    <cofactor evidence="1">
        <name>Mg(2+)</name>
        <dbReference type="ChEBI" id="CHEBI:18420"/>
    </cofactor>
</comment>
<comment type="pathway">
    <text evidence="4">Cofactor biosynthesis; tetrahydrofolylpolyglutamate biosynthesis.</text>
</comment>
<evidence type="ECO:0000256" key="15">
    <source>
        <dbReference type="ARBA" id="ARBA00030048"/>
    </source>
</evidence>
<dbReference type="RefSeq" id="WP_145261654.1">
    <property type="nucleotide sequence ID" value="NZ_CP036316.1"/>
</dbReference>
<dbReference type="SUPFAM" id="SSF53244">
    <property type="entry name" value="MurD-like peptide ligases, peptide-binding domain"/>
    <property type="match status" value="1"/>
</dbReference>
<comment type="catalytic activity">
    <reaction evidence="18">
        <text>(6S)-5,6,7,8-tetrahydrofolyl-(gamma-L-Glu)(n) + L-glutamate + ATP = (6S)-5,6,7,8-tetrahydrofolyl-(gamma-L-Glu)(n+1) + ADP + phosphate + H(+)</text>
        <dbReference type="Rhea" id="RHEA:10580"/>
        <dbReference type="Rhea" id="RHEA-COMP:14738"/>
        <dbReference type="Rhea" id="RHEA-COMP:14740"/>
        <dbReference type="ChEBI" id="CHEBI:15378"/>
        <dbReference type="ChEBI" id="CHEBI:29985"/>
        <dbReference type="ChEBI" id="CHEBI:30616"/>
        <dbReference type="ChEBI" id="CHEBI:43474"/>
        <dbReference type="ChEBI" id="CHEBI:141005"/>
        <dbReference type="ChEBI" id="CHEBI:456216"/>
        <dbReference type="EC" id="6.3.2.17"/>
    </reaction>
</comment>
<evidence type="ECO:0000256" key="19">
    <source>
        <dbReference type="ARBA" id="ARBA00047808"/>
    </source>
</evidence>
<evidence type="ECO:0000256" key="17">
    <source>
        <dbReference type="ARBA" id="ARBA00032510"/>
    </source>
</evidence>
<dbReference type="EC" id="6.3.2.17" evidence="7"/>
<evidence type="ECO:0000256" key="2">
    <source>
        <dbReference type="ARBA" id="ARBA00002714"/>
    </source>
</evidence>
<evidence type="ECO:0000256" key="6">
    <source>
        <dbReference type="ARBA" id="ARBA00013023"/>
    </source>
</evidence>
<dbReference type="Gene3D" id="3.90.190.20">
    <property type="entry name" value="Mur ligase, C-terminal domain"/>
    <property type="match status" value="1"/>
</dbReference>
<dbReference type="Pfam" id="PF08245">
    <property type="entry name" value="Mur_ligase_M"/>
    <property type="match status" value="1"/>
</dbReference>
<reference evidence="24 25" key="1">
    <citation type="submission" date="2019-02" db="EMBL/GenBank/DDBJ databases">
        <title>Deep-cultivation of Planctomycetes and their phenomic and genomic characterization uncovers novel biology.</title>
        <authorList>
            <person name="Wiegand S."/>
            <person name="Jogler M."/>
            <person name="Boedeker C."/>
            <person name="Pinto D."/>
            <person name="Vollmers J."/>
            <person name="Rivas-Marin E."/>
            <person name="Kohn T."/>
            <person name="Peeters S.H."/>
            <person name="Heuer A."/>
            <person name="Rast P."/>
            <person name="Oberbeckmann S."/>
            <person name="Bunk B."/>
            <person name="Jeske O."/>
            <person name="Meyerdierks A."/>
            <person name="Storesund J.E."/>
            <person name="Kallscheuer N."/>
            <person name="Luecker S."/>
            <person name="Lage O.M."/>
            <person name="Pohl T."/>
            <person name="Merkel B.J."/>
            <person name="Hornburger P."/>
            <person name="Mueller R.-W."/>
            <person name="Bruemmer F."/>
            <person name="Labrenz M."/>
            <person name="Spormann A.M."/>
            <person name="Op den Camp H."/>
            <person name="Overmann J."/>
            <person name="Amann R."/>
            <person name="Jetten M.S.M."/>
            <person name="Mascher T."/>
            <person name="Medema M.H."/>
            <person name="Devos D.P."/>
            <person name="Kaster A.-K."/>
            <person name="Ovreas L."/>
            <person name="Rohde M."/>
            <person name="Galperin M.Y."/>
            <person name="Jogler C."/>
        </authorList>
    </citation>
    <scope>NUCLEOTIDE SEQUENCE [LARGE SCALE GENOMIC DNA]</scope>
    <source>
        <strain evidence="24 25">V22</strain>
    </source>
</reference>
<keyword evidence="13" id="KW-0460">Magnesium</keyword>
<evidence type="ECO:0000256" key="13">
    <source>
        <dbReference type="ARBA" id="ARBA00022842"/>
    </source>
</evidence>
<evidence type="ECO:0000256" key="16">
    <source>
        <dbReference type="ARBA" id="ARBA00030592"/>
    </source>
</evidence>
<evidence type="ECO:0000256" key="3">
    <source>
        <dbReference type="ARBA" id="ARBA00004799"/>
    </source>
</evidence>
<keyword evidence="12" id="KW-0067">ATP-binding</keyword>
<dbReference type="EMBL" id="CP036316">
    <property type="protein sequence ID" value="QDT64467.1"/>
    <property type="molecule type" value="Genomic_DNA"/>
</dbReference>
<comment type="similarity">
    <text evidence="5">Belongs to the folylpolyglutamate synthase family.</text>
</comment>
<organism evidence="24 25">
    <name type="scientific">Calycomorphotria hydatis</name>
    <dbReference type="NCBI Taxonomy" id="2528027"/>
    <lineage>
        <taxon>Bacteria</taxon>
        <taxon>Pseudomonadati</taxon>
        <taxon>Planctomycetota</taxon>
        <taxon>Planctomycetia</taxon>
        <taxon>Planctomycetales</taxon>
        <taxon>Planctomycetaceae</taxon>
        <taxon>Calycomorphotria</taxon>
    </lineage>
</organism>
<dbReference type="GO" id="GO:0046656">
    <property type="term" value="P:folic acid biosynthetic process"/>
    <property type="evidence" value="ECO:0007669"/>
    <property type="project" value="UniProtKB-KW"/>
</dbReference>